<accession>A0A8S1M0W7</accession>
<dbReference type="Proteomes" id="UP000692954">
    <property type="component" value="Unassembled WGS sequence"/>
</dbReference>
<protein>
    <submittedName>
        <fullName evidence="1">Uncharacterized protein</fullName>
    </submittedName>
</protein>
<proteinExistence type="predicted"/>
<comment type="caution">
    <text evidence="1">The sequence shown here is derived from an EMBL/GenBank/DDBJ whole genome shotgun (WGS) entry which is preliminary data.</text>
</comment>
<organism evidence="1 2">
    <name type="scientific">Paramecium sonneborni</name>
    <dbReference type="NCBI Taxonomy" id="65129"/>
    <lineage>
        <taxon>Eukaryota</taxon>
        <taxon>Sar</taxon>
        <taxon>Alveolata</taxon>
        <taxon>Ciliophora</taxon>
        <taxon>Intramacronucleata</taxon>
        <taxon>Oligohymenophorea</taxon>
        <taxon>Peniculida</taxon>
        <taxon>Parameciidae</taxon>
        <taxon>Paramecium</taxon>
    </lineage>
</organism>
<evidence type="ECO:0000313" key="1">
    <source>
        <dbReference type="EMBL" id="CAD8073447.1"/>
    </source>
</evidence>
<gene>
    <name evidence="1" type="ORF">PSON_ATCC_30995.1.T0300339</name>
</gene>
<reference evidence="1" key="1">
    <citation type="submission" date="2021-01" db="EMBL/GenBank/DDBJ databases">
        <authorList>
            <consortium name="Genoscope - CEA"/>
            <person name="William W."/>
        </authorList>
    </citation>
    <scope>NUCLEOTIDE SEQUENCE</scope>
</reference>
<evidence type="ECO:0000313" key="2">
    <source>
        <dbReference type="Proteomes" id="UP000692954"/>
    </source>
</evidence>
<dbReference type="EMBL" id="CAJJDN010000030">
    <property type="protein sequence ID" value="CAD8073447.1"/>
    <property type="molecule type" value="Genomic_DNA"/>
</dbReference>
<sequence>MSATNDIAQFNIIFENSIVYNCPSQNHCVNIYYEQKTVYYYIEAALIRIKKIIKRVVYQKMKNRKIILVTNVVDGYMKSQKKNNQSRFCFQRQRKTKIWLEQGEQDLVIVIDTGADYELFQDYDVPQKLKKTFRQCSINSYYIISSQYLQFSFFNQTSNFRIQQSDSKLNKFRIYLQKLQFI</sequence>
<dbReference type="AlphaFoldDB" id="A0A8S1M0W7"/>
<keyword evidence="2" id="KW-1185">Reference proteome</keyword>
<name>A0A8S1M0W7_9CILI</name>